<proteinExistence type="predicted"/>
<feature type="signal peptide" evidence="2">
    <location>
        <begin position="1"/>
        <end position="17"/>
    </location>
</feature>
<dbReference type="EMBL" id="GHJT01006141">
    <property type="protein sequence ID" value="MOY40112.1"/>
    <property type="molecule type" value="Transcribed_RNA"/>
</dbReference>
<evidence type="ECO:0000256" key="2">
    <source>
        <dbReference type="SAM" id="SignalP"/>
    </source>
</evidence>
<dbReference type="AlphaFoldDB" id="A0A4D5RS23"/>
<evidence type="ECO:0000313" key="3">
    <source>
        <dbReference type="EMBL" id="MOY40112.1"/>
    </source>
</evidence>
<name>A0A4D5RS23_IXOSC</name>
<feature type="region of interest" description="Disordered" evidence="1">
    <location>
        <begin position="74"/>
        <end position="120"/>
    </location>
</feature>
<reference evidence="3" key="1">
    <citation type="submission" date="2019-04" db="EMBL/GenBank/DDBJ databases">
        <title>An insight into the mialome of Ixodes scapularis.</title>
        <authorList>
            <person name="Ribeiro J.M."/>
            <person name="Mather T.N."/>
            <person name="Karim S."/>
        </authorList>
    </citation>
    <scope>NUCLEOTIDE SEQUENCE</scope>
</reference>
<keyword evidence="2" id="KW-0732">Signal</keyword>
<feature type="chain" id="PRO_5020032222" evidence="2">
    <location>
        <begin position="18"/>
        <end position="120"/>
    </location>
</feature>
<accession>A0A4D5RS23</accession>
<feature type="compositionally biased region" description="Basic and acidic residues" evidence="1">
    <location>
        <begin position="80"/>
        <end position="90"/>
    </location>
</feature>
<dbReference type="VEuPathDB" id="VectorBase:ISCP_003142"/>
<protein>
    <submittedName>
        <fullName evidence="3">Putative conserved secreted protein</fullName>
    </submittedName>
</protein>
<organism evidence="3">
    <name type="scientific">Ixodes scapularis</name>
    <name type="common">Black-legged tick</name>
    <name type="synonym">Deer tick</name>
    <dbReference type="NCBI Taxonomy" id="6945"/>
    <lineage>
        <taxon>Eukaryota</taxon>
        <taxon>Metazoa</taxon>
        <taxon>Ecdysozoa</taxon>
        <taxon>Arthropoda</taxon>
        <taxon>Chelicerata</taxon>
        <taxon>Arachnida</taxon>
        <taxon>Acari</taxon>
        <taxon>Parasitiformes</taxon>
        <taxon>Ixodida</taxon>
        <taxon>Ixodoidea</taxon>
        <taxon>Ixodidae</taxon>
        <taxon>Ixodinae</taxon>
        <taxon>Ixodes</taxon>
    </lineage>
</organism>
<dbReference type="VEuPathDB" id="VectorBase:ISCI002192"/>
<dbReference type="VEuPathDB" id="VectorBase:ISCW002192"/>
<sequence length="120" mass="13440">MKFELLALVLLFGVAASAPGLAGKRSSTRYLCIEGRCHALESDGAEPRNSPFFRSLADCRVSCLGRPKLPDFRPSPVRPEFPKKIHDDYRPSPVRPEFPGKIHDNYRPSPEFPGKIHLPN</sequence>
<evidence type="ECO:0000256" key="1">
    <source>
        <dbReference type="SAM" id="MobiDB-lite"/>
    </source>
</evidence>